<protein>
    <submittedName>
        <fullName evidence="1">CDP-glycerol glycerophosphotransferase, TagB/SpsB family</fullName>
    </submittedName>
</protein>
<sequence length="433" mass="49074">MTIIERPTLKNLIRNTALAAVRSSAWKNTSRWIRGSERWDRLEAEYDGSYVKAEVVVYFGDTRSKFYQLEQWIPVLEELDRHHKVAIVLRKPSALLEAIEVTHLPLVLKRKFDPLHTFYHANSFKLALYVNNGMTNFQSLGYAPMVHVHVNHGESDKLSMVSNQAKSYDKVFVAGDAAIERHRKALLDFDERALIKVGRPQLDIIRPLELEPTSARTIMYAPTWEGENDSNNYTSVDVYGPQIIESALALPNTRVIYKPHPRVESSKDTQMQAANTRILDLLEEANQRIDVAAEPHQVLMQGDILAMFDAVDMLITDVSSVGLDFLYLCPQKPLVLTDRRNDESILNEEAPISRATPVIDSTTVKHAFDMFERALNKDEKADARQLLRTFYFGEGSRGTSTKLFTAAISDLIAHRESDLVGFHDTSTNAESTE</sequence>
<gene>
    <name evidence="1" type="ORF">BANT918_02820</name>
</gene>
<dbReference type="EMBL" id="FXZD01000011">
    <property type="protein sequence ID" value="SMY03382.1"/>
    <property type="molecule type" value="Genomic_DNA"/>
</dbReference>
<dbReference type="GO" id="GO:0047355">
    <property type="term" value="F:CDP-glycerol glycerophosphotransferase activity"/>
    <property type="evidence" value="ECO:0007669"/>
    <property type="project" value="InterPro"/>
</dbReference>
<reference evidence="1 2" key="1">
    <citation type="submission" date="2017-03" db="EMBL/GenBank/DDBJ databases">
        <authorList>
            <person name="Afonso C.L."/>
            <person name="Miller P.J."/>
            <person name="Scott M.A."/>
            <person name="Spackman E."/>
            <person name="Goraichik I."/>
            <person name="Dimitrov K.M."/>
            <person name="Suarez D.L."/>
            <person name="Swayne D.E."/>
        </authorList>
    </citation>
    <scope>NUCLEOTIDE SEQUENCE [LARGE SCALE GENOMIC DNA]</scope>
    <source>
        <strain evidence="1 2">CNRZ 918</strain>
    </source>
</reference>
<dbReference type="InterPro" id="IPR043148">
    <property type="entry name" value="TagF_C"/>
</dbReference>
<proteinExistence type="predicted"/>
<organism evidence="1 2">
    <name type="scientific">Brevibacterium antiquum CNRZ 918</name>
    <dbReference type="NCBI Taxonomy" id="1255637"/>
    <lineage>
        <taxon>Bacteria</taxon>
        <taxon>Bacillati</taxon>
        <taxon>Actinomycetota</taxon>
        <taxon>Actinomycetes</taxon>
        <taxon>Micrococcales</taxon>
        <taxon>Brevibacteriaceae</taxon>
        <taxon>Brevibacterium</taxon>
    </lineage>
</organism>
<dbReference type="GO" id="GO:0016020">
    <property type="term" value="C:membrane"/>
    <property type="evidence" value="ECO:0007669"/>
    <property type="project" value="InterPro"/>
</dbReference>
<dbReference type="RefSeq" id="WP_233430508.1">
    <property type="nucleotide sequence ID" value="NZ_FXZD01000011.1"/>
</dbReference>
<keyword evidence="1" id="KW-0808">Transferase</keyword>
<evidence type="ECO:0000313" key="1">
    <source>
        <dbReference type="EMBL" id="SMY03382.1"/>
    </source>
</evidence>
<dbReference type="Gene3D" id="3.40.50.12580">
    <property type="match status" value="1"/>
</dbReference>
<dbReference type="Pfam" id="PF04464">
    <property type="entry name" value="Glyphos_transf"/>
    <property type="match status" value="1"/>
</dbReference>
<dbReference type="Proteomes" id="UP000234433">
    <property type="component" value="Unassembled WGS sequence"/>
</dbReference>
<name>A0A2H1KVX7_9MICO</name>
<evidence type="ECO:0000313" key="2">
    <source>
        <dbReference type="Proteomes" id="UP000234433"/>
    </source>
</evidence>
<accession>A0A2H1KVX7</accession>
<dbReference type="InterPro" id="IPR007554">
    <property type="entry name" value="Glycerophosphate_synth"/>
</dbReference>
<dbReference type="AlphaFoldDB" id="A0A2H1KVX7"/>